<comment type="caution">
    <text evidence="2">The sequence shown here is derived from an EMBL/GenBank/DDBJ whole genome shotgun (WGS) entry which is preliminary data.</text>
</comment>
<dbReference type="Proteomes" id="UP000789572">
    <property type="component" value="Unassembled WGS sequence"/>
</dbReference>
<proteinExistence type="predicted"/>
<sequence length="95" mass="10767">MSLFASAEDYDLTKNDEEDRSSGRKIDIVWATSPKLEFAIGEISGPPNQRQHPHFFGDKLKIAKMLKVVLNRIVRINGGVRESLSMLKLHGLQIY</sequence>
<keyword evidence="3" id="KW-1185">Reference proteome</keyword>
<evidence type="ECO:0000313" key="2">
    <source>
        <dbReference type="EMBL" id="CAG8565581.1"/>
    </source>
</evidence>
<evidence type="ECO:0000313" key="3">
    <source>
        <dbReference type="Proteomes" id="UP000789572"/>
    </source>
</evidence>
<feature type="non-terminal residue" evidence="2">
    <location>
        <position position="95"/>
    </location>
</feature>
<feature type="compositionally biased region" description="Basic and acidic residues" evidence="1">
    <location>
        <begin position="11"/>
        <end position="22"/>
    </location>
</feature>
<accession>A0A9N9BEY3</accession>
<gene>
    <name evidence="2" type="ORF">POCULU_LOCUS5730</name>
</gene>
<dbReference type="AlphaFoldDB" id="A0A9N9BEY3"/>
<dbReference type="OrthoDB" id="2411570at2759"/>
<name>A0A9N9BEY3_9GLOM</name>
<organism evidence="2 3">
    <name type="scientific">Paraglomus occultum</name>
    <dbReference type="NCBI Taxonomy" id="144539"/>
    <lineage>
        <taxon>Eukaryota</taxon>
        <taxon>Fungi</taxon>
        <taxon>Fungi incertae sedis</taxon>
        <taxon>Mucoromycota</taxon>
        <taxon>Glomeromycotina</taxon>
        <taxon>Glomeromycetes</taxon>
        <taxon>Paraglomerales</taxon>
        <taxon>Paraglomeraceae</taxon>
        <taxon>Paraglomus</taxon>
    </lineage>
</organism>
<protein>
    <submittedName>
        <fullName evidence="2">5456_t:CDS:1</fullName>
    </submittedName>
</protein>
<feature type="region of interest" description="Disordered" evidence="1">
    <location>
        <begin position="1"/>
        <end position="22"/>
    </location>
</feature>
<reference evidence="2" key="1">
    <citation type="submission" date="2021-06" db="EMBL/GenBank/DDBJ databases">
        <authorList>
            <person name="Kallberg Y."/>
            <person name="Tangrot J."/>
            <person name="Rosling A."/>
        </authorList>
    </citation>
    <scope>NUCLEOTIDE SEQUENCE</scope>
    <source>
        <strain evidence="2">IA702</strain>
    </source>
</reference>
<dbReference type="EMBL" id="CAJVPJ010000922">
    <property type="protein sequence ID" value="CAG8565581.1"/>
    <property type="molecule type" value="Genomic_DNA"/>
</dbReference>
<evidence type="ECO:0000256" key="1">
    <source>
        <dbReference type="SAM" id="MobiDB-lite"/>
    </source>
</evidence>